<dbReference type="Gene3D" id="2.30.110.10">
    <property type="entry name" value="Electron Transport, Fmn-binding Protein, Chain A"/>
    <property type="match status" value="1"/>
</dbReference>
<evidence type="ECO:0000313" key="1">
    <source>
        <dbReference type="EMBL" id="AQP99004.1"/>
    </source>
</evidence>
<organism evidence="1 2">
    <name type="scientific">Pseudoalteromonas aliena</name>
    <dbReference type="NCBI Taxonomy" id="247523"/>
    <lineage>
        <taxon>Bacteria</taxon>
        <taxon>Pseudomonadati</taxon>
        <taxon>Pseudomonadota</taxon>
        <taxon>Gammaproteobacteria</taxon>
        <taxon>Alteromonadales</taxon>
        <taxon>Pseudoalteromonadaceae</taxon>
        <taxon>Pseudoalteromonas</taxon>
    </lineage>
</organism>
<evidence type="ECO:0000313" key="2">
    <source>
        <dbReference type="Proteomes" id="UP000188243"/>
    </source>
</evidence>
<dbReference type="PIRSF" id="PIRSF010372">
    <property type="entry name" value="PaiB"/>
    <property type="match status" value="1"/>
</dbReference>
<dbReference type="Proteomes" id="UP000188243">
    <property type="component" value="Chromosome"/>
</dbReference>
<gene>
    <name evidence="1" type="ORF">B0W48_03825</name>
</gene>
<dbReference type="RefSeq" id="WP_077535708.1">
    <property type="nucleotide sequence ID" value="NZ_CP019628.1"/>
</dbReference>
<sequence length="195" mass="22406">MYPPAHFQEHDIKQLHALVKQFPLATILVPDVRNSLNNLCHIPILFDETRNVFIAHVAKHNPLAQLNTKSVKLLFNGDNCYLSPSYSNNKTLPSWLYSSVQVIANVDIIKSNDEKDKIMRQLTSHFEQGFTPMWTIDDVPKEHRKAMYQQLAFIELTPTNWQGNFKLSQNKPLDVRAAIKHNLTLINKHTIAALL</sequence>
<dbReference type="EMBL" id="CP019628">
    <property type="protein sequence ID" value="AQP99004.1"/>
    <property type="molecule type" value="Genomic_DNA"/>
</dbReference>
<dbReference type="InterPro" id="IPR012349">
    <property type="entry name" value="Split_barrel_FMN-bd"/>
</dbReference>
<name>A0A1Q2GV61_9GAMM</name>
<dbReference type="PANTHER" id="PTHR35802">
    <property type="entry name" value="PROTEASE SYNTHASE AND SPORULATION PROTEIN PAI 2"/>
    <property type="match status" value="1"/>
</dbReference>
<dbReference type="SUPFAM" id="SSF50475">
    <property type="entry name" value="FMN-binding split barrel"/>
    <property type="match status" value="1"/>
</dbReference>
<proteinExistence type="predicted"/>
<reference evidence="1 2" key="1">
    <citation type="submission" date="2017-02" db="EMBL/GenBank/DDBJ databases">
        <title>Complete genome sequence of the cold-active Pseudoalteromonas aliena strain EH1 isolated from Arctic seawater.</title>
        <authorList>
            <person name="Kim E."/>
            <person name="Heo E."/>
            <person name="Kim H."/>
            <person name="Kim D."/>
        </authorList>
    </citation>
    <scope>NUCLEOTIDE SEQUENCE [LARGE SCALE GENOMIC DNA]</scope>
    <source>
        <strain evidence="1 2">EH1</strain>
    </source>
</reference>
<accession>A0A1Q2GV61</accession>
<dbReference type="AlphaFoldDB" id="A0A1Q2GV61"/>
<dbReference type="PANTHER" id="PTHR35802:SF1">
    <property type="entry name" value="PROTEASE SYNTHASE AND SPORULATION PROTEIN PAI 2"/>
    <property type="match status" value="1"/>
</dbReference>
<dbReference type="KEGG" id="paln:B0W48_03825"/>
<dbReference type="STRING" id="247523.B0W48_03825"/>
<dbReference type="InterPro" id="IPR007396">
    <property type="entry name" value="TR_PAI2-type"/>
</dbReference>
<protein>
    <submittedName>
        <fullName evidence="1">Transcriptional regulator</fullName>
    </submittedName>
</protein>
<dbReference type="Pfam" id="PF04299">
    <property type="entry name" value="FMN_bind_2"/>
    <property type="match status" value="1"/>
</dbReference>